<dbReference type="Pfam" id="PF00482">
    <property type="entry name" value="T2SSF"/>
    <property type="match status" value="2"/>
</dbReference>
<evidence type="ECO:0000313" key="13">
    <source>
        <dbReference type="Proteomes" id="UP000051386"/>
    </source>
</evidence>
<proteinExistence type="inferred from homology"/>
<comment type="similarity">
    <text evidence="2 9">Belongs to the GSP F family.</text>
</comment>
<reference evidence="12 13" key="1">
    <citation type="submission" date="2015-05" db="EMBL/GenBank/DDBJ databases">
        <title>Genome sequencing and analysis of members of genus Stenotrophomonas.</title>
        <authorList>
            <person name="Patil P.P."/>
            <person name="Midha S."/>
            <person name="Patil P.B."/>
        </authorList>
    </citation>
    <scope>NUCLEOTIDE SEQUENCE [LARGE SCALE GENOMIC DNA]</scope>
    <source>
        <strain evidence="12 13">DSM 21508</strain>
    </source>
</reference>
<accession>A0A0R0D594</accession>
<dbReference type="Gene3D" id="1.20.81.30">
    <property type="entry name" value="Type II secretion system (T2SS), domain F"/>
    <property type="match status" value="2"/>
</dbReference>
<evidence type="ECO:0000256" key="2">
    <source>
        <dbReference type="ARBA" id="ARBA00005745"/>
    </source>
</evidence>
<dbReference type="EMBL" id="LDJK01000037">
    <property type="protein sequence ID" value="KRG73794.1"/>
    <property type="molecule type" value="Genomic_DNA"/>
</dbReference>
<organism evidence="12 13">
    <name type="scientific">Stenotrophomonas chelatiphaga</name>
    <dbReference type="NCBI Taxonomy" id="517011"/>
    <lineage>
        <taxon>Bacteria</taxon>
        <taxon>Pseudomonadati</taxon>
        <taxon>Pseudomonadota</taxon>
        <taxon>Gammaproteobacteria</taxon>
        <taxon>Lysobacterales</taxon>
        <taxon>Lysobacteraceae</taxon>
        <taxon>Stenotrophomonas</taxon>
    </lineage>
</organism>
<comment type="caution">
    <text evidence="12">The sequence shown here is derived from an EMBL/GenBank/DDBJ whole genome shotgun (WGS) entry which is preliminary data.</text>
</comment>
<evidence type="ECO:0000256" key="9">
    <source>
        <dbReference type="RuleBase" id="RU003923"/>
    </source>
</evidence>
<feature type="transmembrane region" description="Helical" evidence="10">
    <location>
        <begin position="214"/>
        <end position="240"/>
    </location>
</feature>
<sequence>MPVFRYKALDAQGEVVDGQMEAASQAELVVRLQEQGHLPVETRLASEGGLEAGRLRGLFKQRPFQGAALLQFTQQLSTLLGAGQPLDRALTILLSLPEDERSRRVVSEIRDTVRGGASLSSALERQHGLFSRLYINMVRAGEAGGSLHDTLQRLADYLERSRALQGRVVNALIYPAILLVVVGGALLFLLGYVVPQFAQMYESLDATLPWFTQLVLQLGLLVRDGWIFFIVVPALLAWLGERKARQPAFRLALDGWLLQRKGIGGLLGKLETARLARTLGTLLRNGVPLLAALGIARNVLGNRALAADIDLAADEVKNGNGLSAALARGKRFPRLALQMIQVGEESGALDTMLLKTADTFEQETARSIDRMLSAMVPAITLVLASVVGLVIIAVLVPMYDLTNAIG</sequence>
<dbReference type="GO" id="GO:0015628">
    <property type="term" value="P:protein secretion by the type II secretion system"/>
    <property type="evidence" value="ECO:0007669"/>
    <property type="project" value="TreeGrafter"/>
</dbReference>
<dbReference type="PROSITE" id="PS00874">
    <property type="entry name" value="T2SP_F"/>
    <property type="match status" value="1"/>
</dbReference>
<dbReference type="InterPro" id="IPR003004">
    <property type="entry name" value="GspF/PilC"/>
</dbReference>
<gene>
    <name evidence="12" type="ORF">ABB28_09220</name>
</gene>
<feature type="domain" description="Type II secretion system protein GspF" evidence="11">
    <location>
        <begin position="72"/>
        <end position="195"/>
    </location>
</feature>
<dbReference type="GO" id="GO:0005886">
    <property type="term" value="C:plasma membrane"/>
    <property type="evidence" value="ECO:0007669"/>
    <property type="project" value="UniProtKB-SubCell"/>
</dbReference>
<evidence type="ECO:0000259" key="11">
    <source>
        <dbReference type="Pfam" id="PF00482"/>
    </source>
</evidence>
<keyword evidence="5" id="KW-0997">Cell inner membrane</keyword>
<dbReference type="InterPro" id="IPR042094">
    <property type="entry name" value="T2SS_GspF_sf"/>
</dbReference>
<evidence type="ECO:0000256" key="8">
    <source>
        <dbReference type="ARBA" id="ARBA00023136"/>
    </source>
</evidence>
<dbReference type="PANTHER" id="PTHR30012:SF7">
    <property type="entry name" value="PROTEIN TRANSPORT PROTEIN HOFC HOMOLOG"/>
    <property type="match status" value="1"/>
</dbReference>
<feature type="transmembrane region" description="Helical" evidence="10">
    <location>
        <begin position="171"/>
        <end position="194"/>
    </location>
</feature>
<dbReference type="PATRIC" id="fig|517011.3.peg.1511"/>
<dbReference type="Proteomes" id="UP000051386">
    <property type="component" value="Unassembled WGS sequence"/>
</dbReference>
<evidence type="ECO:0000313" key="12">
    <source>
        <dbReference type="EMBL" id="KRG73794.1"/>
    </source>
</evidence>
<keyword evidence="7 10" id="KW-1133">Transmembrane helix</keyword>
<dbReference type="InterPro" id="IPR001992">
    <property type="entry name" value="T2SS_GspF/T4SS_PilC_CS"/>
</dbReference>
<evidence type="ECO:0000256" key="6">
    <source>
        <dbReference type="ARBA" id="ARBA00022692"/>
    </source>
</evidence>
<dbReference type="AlphaFoldDB" id="A0A0R0D594"/>
<feature type="domain" description="Type II secretion system protein GspF" evidence="11">
    <location>
        <begin position="276"/>
        <end position="397"/>
    </location>
</feature>
<keyword evidence="3 9" id="KW-0813">Transport</keyword>
<dbReference type="PRINTS" id="PR00812">
    <property type="entry name" value="BCTERIALGSPF"/>
</dbReference>
<dbReference type="InterPro" id="IPR018076">
    <property type="entry name" value="T2SS_GspF_dom"/>
</dbReference>
<dbReference type="PANTHER" id="PTHR30012">
    <property type="entry name" value="GENERAL SECRETION PATHWAY PROTEIN"/>
    <property type="match status" value="1"/>
</dbReference>
<dbReference type="RefSeq" id="WP_057508341.1">
    <property type="nucleotide sequence ID" value="NZ_JANUEG010000011.1"/>
</dbReference>
<dbReference type="FunFam" id="1.20.81.30:FF:000001">
    <property type="entry name" value="Type II secretion system protein F"/>
    <property type="match status" value="2"/>
</dbReference>
<evidence type="ECO:0000256" key="10">
    <source>
        <dbReference type="SAM" id="Phobius"/>
    </source>
</evidence>
<evidence type="ECO:0000256" key="3">
    <source>
        <dbReference type="ARBA" id="ARBA00022448"/>
    </source>
</evidence>
<keyword evidence="13" id="KW-1185">Reference proteome</keyword>
<name>A0A0R0D594_9GAMM</name>
<evidence type="ECO:0000256" key="5">
    <source>
        <dbReference type="ARBA" id="ARBA00022519"/>
    </source>
</evidence>
<evidence type="ECO:0000256" key="4">
    <source>
        <dbReference type="ARBA" id="ARBA00022475"/>
    </source>
</evidence>
<keyword evidence="6 9" id="KW-0812">Transmembrane</keyword>
<keyword evidence="4" id="KW-1003">Cell membrane</keyword>
<evidence type="ECO:0000256" key="7">
    <source>
        <dbReference type="ARBA" id="ARBA00022989"/>
    </source>
</evidence>
<feature type="transmembrane region" description="Helical" evidence="10">
    <location>
        <begin position="376"/>
        <end position="399"/>
    </location>
</feature>
<dbReference type="NCBIfam" id="NF047826">
    <property type="entry name" value="T3SSXpsF"/>
    <property type="match status" value="1"/>
</dbReference>
<evidence type="ECO:0000256" key="1">
    <source>
        <dbReference type="ARBA" id="ARBA00004429"/>
    </source>
</evidence>
<keyword evidence="8 10" id="KW-0472">Membrane</keyword>
<protein>
    <submittedName>
        <fullName evidence="12">General secretion pathway protein GspF</fullName>
    </submittedName>
</protein>
<comment type="subcellular location">
    <subcellularLocation>
        <location evidence="1 9">Cell inner membrane</location>
        <topology evidence="1 9">Multi-pass membrane protein</topology>
    </subcellularLocation>
</comment>